<accession>A0ABW1TH54</accession>
<dbReference type="PANTHER" id="PTHR11895:SF7">
    <property type="entry name" value="GLUTAMYL-TRNA(GLN) AMIDOTRANSFERASE SUBUNIT A, MITOCHONDRIAL"/>
    <property type="match status" value="1"/>
</dbReference>
<feature type="chain" id="PRO_5047422144" evidence="3">
    <location>
        <begin position="28"/>
        <end position="713"/>
    </location>
</feature>
<keyword evidence="7" id="KW-1185">Reference proteome</keyword>
<dbReference type="EMBL" id="JBHSSI010000061">
    <property type="protein sequence ID" value="MFC6261306.1"/>
    <property type="molecule type" value="Genomic_DNA"/>
</dbReference>
<name>A0ABW1TH54_9LACO</name>
<reference evidence="7" key="1">
    <citation type="journal article" date="2019" name="Int. J. Syst. Evol. Microbiol.">
        <title>The Global Catalogue of Microorganisms (GCM) 10K type strain sequencing project: providing services to taxonomists for standard genome sequencing and annotation.</title>
        <authorList>
            <consortium name="The Broad Institute Genomics Platform"/>
            <consortium name="The Broad Institute Genome Sequencing Center for Infectious Disease"/>
            <person name="Wu L."/>
            <person name="Ma J."/>
        </authorList>
    </citation>
    <scope>NUCLEOTIDE SEQUENCE [LARGE SCALE GENOMIC DNA]</scope>
    <source>
        <strain evidence="7">CCM 8908</strain>
    </source>
</reference>
<dbReference type="SUPFAM" id="SSF75304">
    <property type="entry name" value="Amidase signature (AS) enzymes"/>
    <property type="match status" value="1"/>
</dbReference>
<feature type="compositionally biased region" description="Low complexity" evidence="2">
    <location>
        <begin position="528"/>
        <end position="560"/>
    </location>
</feature>
<keyword evidence="3" id="KW-0732">Signal</keyword>
<dbReference type="Pfam" id="PF01425">
    <property type="entry name" value="Amidase"/>
    <property type="match status" value="1"/>
</dbReference>
<dbReference type="PROSITE" id="PS00571">
    <property type="entry name" value="AMIDASES"/>
    <property type="match status" value="1"/>
</dbReference>
<dbReference type="Pfam" id="PF19087">
    <property type="entry name" value="DUF5776"/>
    <property type="match status" value="2"/>
</dbReference>
<proteinExistence type="inferred from homology"/>
<dbReference type="InterPro" id="IPR000120">
    <property type="entry name" value="Amidase"/>
</dbReference>
<sequence length="713" mass="76330">MKQVKFSHWLKTKAVLAAVVAATIVGGAVTGVTASDTSVHSTTSNVTTTATANPLTLSQYEHATATQLAQMVRSGKVTSQQLIQLAMTKVKQDNPQLNAVITMREDKALDEAAAMKDTGQPFYGVPILIKGLAQELKGESATQGLPYSSTRVSSYTKPFVTQLQSLGFVVIGQTNYPELGLTNITTSKLYGAANNPWNTADNPGGSSGGAAASVADDMVPVATGNDAGGSLRIPASWSGVIGLKPSAGMIKGDSAASTMASFAETKSMADTQTLFDNMLSGSVTAEAAPKDLKSVTIAYSTKSPVGTPVSQDAVNAVTQAVSFLKSQGFNVKQVDSPVDGKALMQAYYKGATSSGFAANSWAKAAYKRDLLPDDGSIMTYALFEASKKLTAPDRASYASVVATAKQQMTDFHQKYGLYLTPTTATTAPSNTDPAYLPEYVEKMRDIASLDSKDQMQLIYDAWLHGLSKTPFTQLANVTGEPAISLPTYVSASRMPLGIQLEAAKNQDRLLLAMGDLFESKNQLKFLDSQSTSDNTTGTTTTPATAETSASSESKPATSESKPTKPVTPVVAQAPKVVYAKGALNLYKDVNLTQRVRHYTAKPRVHSRTFKTLGVAFTKNGALRYRVKGGYITANSKFVASLYYLQNPRRVRVISQHGIYSYRGKTFKSSQRVRLIKKGQVLKIKAIRFHGQIARLELTNGQLITANKQFVIRK</sequence>
<feature type="region of interest" description="Disordered" evidence="2">
    <location>
        <begin position="528"/>
        <end position="567"/>
    </location>
</feature>
<dbReference type="Proteomes" id="UP001596283">
    <property type="component" value="Unassembled WGS sequence"/>
</dbReference>
<evidence type="ECO:0000259" key="5">
    <source>
        <dbReference type="Pfam" id="PF19087"/>
    </source>
</evidence>
<feature type="signal peptide" evidence="3">
    <location>
        <begin position="1"/>
        <end position="27"/>
    </location>
</feature>
<evidence type="ECO:0000256" key="1">
    <source>
        <dbReference type="ARBA" id="ARBA00009199"/>
    </source>
</evidence>
<feature type="domain" description="DUF5776" evidence="5">
    <location>
        <begin position="642"/>
        <end position="710"/>
    </location>
</feature>
<dbReference type="InterPro" id="IPR023631">
    <property type="entry name" value="Amidase_dom"/>
</dbReference>
<organism evidence="6 7">
    <name type="scientific">Levilactobacillus fujinensis</name>
    <dbReference type="NCBI Taxonomy" id="2486024"/>
    <lineage>
        <taxon>Bacteria</taxon>
        <taxon>Bacillati</taxon>
        <taxon>Bacillota</taxon>
        <taxon>Bacilli</taxon>
        <taxon>Lactobacillales</taxon>
        <taxon>Lactobacillaceae</taxon>
        <taxon>Levilactobacillus</taxon>
    </lineage>
</organism>
<dbReference type="RefSeq" id="WP_125686481.1">
    <property type="nucleotide sequence ID" value="NZ_JBHSSI010000061.1"/>
</dbReference>
<feature type="domain" description="Amidase" evidence="4">
    <location>
        <begin position="82"/>
        <end position="511"/>
    </location>
</feature>
<dbReference type="InterPro" id="IPR020556">
    <property type="entry name" value="Amidase_CS"/>
</dbReference>
<evidence type="ECO:0000256" key="2">
    <source>
        <dbReference type="SAM" id="MobiDB-lite"/>
    </source>
</evidence>
<dbReference type="InterPro" id="IPR036928">
    <property type="entry name" value="AS_sf"/>
</dbReference>
<comment type="similarity">
    <text evidence="1">Belongs to the amidase family.</text>
</comment>
<evidence type="ECO:0000313" key="6">
    <source>
        <dbReference type="EMBL" id="MFC6261306.1"/>
    </source>
</evidence>
<evidence type="ECO:0000259" key="4">
    <source>
        <dbReference type="Pfam" id="PF01425"/>
    </source>
</evidence>
<evidence type="ECO:0000313" key="7">
    <source>
        <dbReference type="Proteomes" id="UP001596283"/>
    </source>
</evidence>
<protein>
    <submittedName>
        <fullName evidence="6">Amidase family protein</fullName>
    </submittedName>
</protein>
<dbReference type="Gene3D" id="3.90.1300.10">
    <property type="entry name" value="Amidase signature (AS) domain"/>
    <property type="match status" value="1"/>
</dbReference>
<dbReference type="InterPro" id="IPR044081">
    <property type="entry name" value="DUF5776"/>
</dbReference>
<comment type="caution">
    <text evidence="6">The sequence shown here is derived from an EMBL/GenBank/DDBJ whole genome shotgun (WGS) entry which is preliminary data.</text>
</comment>
<gene>
    <name evidence="6" type="ORF">ACFP1C_10175</name>
</gene>
<feature type="domain" description="DUF5776" evidence="5">
    <location>
        <begin position="573"/>
        <end position="638"/>
    </location>
</feature>
<evidence type="ECO:0000256" key="3">
    <source>
        <dbReference type="SAM" id="SignalP"/>
    </source>
</evidence>
<dbReference type="PANTHER" id="PTHR11895">
    <property type="entry name" value="TRANSAMIDASE"/>
    <property type="match status" value="1"/>
</dbReference>